<comment type="caution">
    <text evidence="1">The sequence shown here is derived from an EMBL/GenBank/DDBJ whole genome shotgun (WGS) entry which is preliminary data.</text>
</comment>
<organism evidence="1">
    <name type="scientific">marine sediment metagenome</name>
    <dbReference type="NCBI Taxonomy" id="412755"/>
    <lineage>
        <taxon>unclassified sequences</taxon>
        <taxon>metagenomes</taxon>
        <taxon>ecological metagenomes</taxon>
    </lineage>
</organism>
<accession>X0TZ76</accession>
<reference evidence="1" key="1">
    <citation type="journal article" date="2014" name="Front. Microbiol.">
        <title>High frequency of phylogenetically diverse reductive dehalogenase-homologous genes in deep subseafloor sedimentary metagenomes.</title>
        <authorList>
            <person name="Kawai M."/>
            <person name="Futagami T."/>
            <person name="Toyoda A."/>
            <person name="Takaki Y."/>
            <person name="Nishi S."/>
            <person name="Hori S."/>
            <person name="Arai W."/>
            <person name="Tsubouchi T."/>
            <person name="Morono Y."/>
            <person name="Uchiyama I."/>
            <person name="Ito T."/>
            <person name="Fujiyama A."/>
            <person name="Inagaki F."/>
            <person name="Takami H."/>
        </authorList>
    </citation>
    <scope>NUCLEOTIDE SEQUENCE</scope>
    <source>
        <strain evidence="1">Expedition CK06-06</strain>
    </source>
</reference>
<protein>
    <submittedName>
        <fullName evidence="1">Uncharacterized protein</fullName>
    </submittedName>
</protein>
<sequence>IGYKMRMGTATADDRQTLKELRGKMKGIQGEVEKSPFVAKSFGTLAPFLVNSAKKGGWGALIGAGVGGTISLLAGTFVPGAAAVPDEALTGPVLMGAGAKIGGMFASVEDIRQIEGGSAYLDFTEDYGMTHEKASIASDIVGGGSALLEMAQFKLLKRLLPNGGKVVNGAVTKA</sequence>
<dbReference type="AlphaFoldDB" id="X0TZ76"/>
<evidence type="ECO:0000313" key="1">
    <source>
        <dbReference type="EMBL" id="GAF93437.1"/>
    </source>
</evidence>
<feature type="non-terminal residue" evidence="1">
    <location>
        <position position="174"/>
    </location>
</feature>
<name>X0TZ76_9ZZZZ</name>
<gene>
    <name evidence="1" type="ORF">S01H1_22962</name>
</gene>
<proteinExistence type="predicted"/>
<feature type="non-terminal residue" evidence="1">
    <location>
        <position position="1"/>
    </location>
</feature>
<dbReference type="EMBL" id="BARS01013102">
    <property type="protein sequence ID" value="GAF93437.1"/>
    <property type="molecule type" value="Genomic_DNA"/>
</dbReference>